<dbReference type="EMBL" id="JACGWO010000005">
    <property type="protein sequence ID" value="KAK4426844.1"/>
    <property type="molecule type" value="Genomic_DNA"/>
</dbReference>
<dbReference type="PANTHER" id="PTHR42648:SF28">
    <property type="entry name" value="TRANSPOSON-ENCODED PROTEIN WITH RIBONUCLEASE H-LIKE AND RETROVIRUS ZINC FINGER-LIKE DOMAINS"/>
    <property type="match status" value="1"/>
</dbReference>
<dbReference type="InterPro" id="IPR039537">
    <property type="entry name" value="Retrotran_Ty1/copia-like"/>
</dbReference>
<keyword evidence="2" id="KW-1185">Reference proteome</keyword>
<accession>A0AAE2CLZ7</accession>
<reference evidence="1" key="2">
    <citation type="journal article" date="2024" name="Plant">
        <title>Genomic evolution and insights into agronomic trait innovations of Sesamum species.</title>
        <authorList>
            <person name="Miao H."/>
            <person name="Wang L."/>
            <person name="Qu L."/>
            <person name="Liu H."/>
            <person name="Sun Y."/>
            <person name="Le M."/>
            <person name="Wang Q."/>
            <person name="Wei S."/>
            <person name="Zheng Y."/>
            <person name="Lin W."/>
            <person name="Duan Y."/>
            <person name="Cao H."/>
            <person name="Xiong S."/>
            <person name="Wang X."/>
            <person name="Wei L."/>
            <person name="Li C."/>
            <person name="Ma Q."/>
            <person name="Ju M."/>
            <person name="Zhao R."/>
            <person name="Li G."/>
            <person name="Mu C."/>
            <person name="Tian Q."/>
            <person name="Mei H."/>
            <person name="Zhang T."/>
            <person name="Gao T."/>
            <person name="Zhang H."/>
        </authorList>
    </citation>
    <scope>NUCLEOTIDE SEQUENCE</scope>
    <source>
        <strain evidence="1">3651</strain>
    </source>
</reference>
<comment type="caution">
    <text evidence="1">The sequence shown here is derived from an EMBL/GenBank/DDBJ whole genome shotgun (WGS) entry which is preliminary data.</text>
</comment>
<name>A0AAE2CLZ7_9LAMI</name>
<organism evidence="1 2">
    <name type="scientific">Sesamum alatum</name>
    <dbReference type="NCBI Taxonomy" id="300844"/>
    <lineage>
        <taxon>Eukaryota</taxon>
        <taxon>Viridiplantae</taxon>
        <taxon>Streptophyta</taxon>
        <taxon>Embryophyta</taxon>
        <taxon>Tracheophyta</taxon>
        <taxon>Spermatophyta</taxon>
        <taxon>Magnoliopsida</taxon>
        <taxon>eudicotyledons</taxon>
        <taxon>Gunneridae</taxon>
        <taxon>Pentapetalae</taxon>
        <taxon>asterids</taxon>
        <taxon>lamiids</taxon>
        <taxon>Lamiales</taxon>
        <taxon>Pedaliaceae</taxon>
        <taxon>Sesamum</taxon>
    </lineage>
</organism>
<evidence type="ECO:0000313" key="1">
    <source>
        <dbReference type="EMBL" id="KAK4426844.1"/>
    </source>
</evidence>
<gene>
    <name evidence="1" type="ORF">Salat_1453200</name>
</gene>
<sequence>MASFKLPKFLWTEALKTAMYILNRVPTKAVSKMPFELFKGWKLSLRHVRIWGCPFAVRVYSPQEKKLDPRTISPSNSTRIVESRNAKFLEDDLISGSDKRLTIRSDFTILLHFKRMLNNQFKPVPQFDDHEPVDPMVPHIPENVEQPVEQQAPPENVDATLRRSTRIRRSTIPNDHMQGRSCCVVPILLCTSRANLVVPVISEEDMI</sequence>
<reference evidence="1" key="1">
    <citation type="submission" date="2020-06" db="EMBL/GenBank/DDBJ databases">
        <authorList>
            <person name="Li T."/>
            <person name="Hu X."/>
            <person name="Zhang T."/>
            <person name="Song X."/>
            <person name="Zhang H."/>
            <person name="Dai N."/>
            <person name="Sheng W."/>
            <person name="Hou X."/>
            <person name="Wei L."/>
        </authorList>
    </citation>
    <scope>NUCLEOTIDE SEQUENCE</scope>
    <source>
        <strain evidence="1">3651</strain>
        <tissue evidence="1">Leaf</tissue>
    </source>
</reference>
<dbReference type="AlphaFoldDB" id="A0AAE2CLZ7"/>
<protein>
    <submittedName>
        <fullName evidence="1">Copia protein</fullName>
    </submittedName>
</protein>
<dbReference type="PANTHER" id="PTHR42648">
    <property type="entry name" value="TRANSPOSASE, PUTATIVE-RELATED"/>
    <property type="match status" value="1"/>
</dbReference>
<proteinExistence type="predicted"/>
<dbReference type="Proteomes" id="UP001293254">
    <property type="component" value="Unassembled WGS sequence"/>
</dbReference>
<evidence type="ECO:0000313" key="2">
    <source>
        <dbReference type="Proteomes" id="UP001293254"/>
    </source>
</evidence>